<comment type="caution">
    <text evidence="2">The sequence shown here is derived from an EMBL/GenBank/DDBJ whole genome shotgun (WGS) entry which is preliminary data.</text>
</comment>
<accession>A0A9X7GH06</accession>
<name>A0A9X7GH06_BACTU</name>
<reference evidence="2 3" key="1">
    <citation type="submission" date="2017-09" db="EMBL/GenBank/DDBJ databases">
        <title>Large-scale bioinformatics analysis of Bacillus genomes uncovers conserved roles of natural products in bacterial physiology.</title>
        <authorList>
            <consortium name="Agbiome Team Llc"/>
            <person name="Bleich R.M."/>
            <person name="Grubbs K.J."/>
            <person name="Santa Maria K.C."/>
            <person name="Allen S.E."/>
            <person name="Farag S."/>
            <person name="Shank E.A."/>
            <person name="Bowers A."/>
        </authorList>
    </citation>
    <scope>NUCLEOTIDE SEQUENCE [LARGE SCALE GENOMIC DNA]</scope>
    <source>
        <strain evidence="2 3">AFS058004</strain>
    </source>
</reference>
<gene>
    <name evidence="2" type="ORF">CN899_25425</name>
</gene>
<dbReference type="AlphaFoldDB" id="A0A9X7GH06"/>
<evidence type="ECO:0000313" key="2">
    <source>
        <dbReference type="EMBL" id="PGH79633.1"/>
    </source>
</evidence>
<dbReference type="EMBL" id="NUFN01000037">
    <property type="protein sequence ID" value="PGH79633.1"/>
    <property type="molecule type" value="Genomic_DNA"/>
</dbReference>
<protein>
    <submittedName>
        <fullName evidence="2">Preprotein translocase</fullName>
    </submittedName>
</protein>
<feature type="coiled-coil region" evidence="1">
    <location>
        <begin position="11"/>
        <end position="38"/>
    </location>
</feature>
<sequence length="69" mass="8289">MTNSDMMLRLLTDLKIEHQELKEQVKKLQVGLTNLEEKNSSKETVMTKQKQYSRFPTSFREWRLSNNKE</sequence>
<keyword evidence="1" id="KW-0175">Coiled coil</keyword>
<proteinExistence type="predicted"/>
<dbReference type="Proteomes" id="UP000222944">
    <property type="component" value="Unassembled WGS sequence"/>
</dbReference>
<dbReference type="RefSeq" id="WP_098866829.1">
    <property type="nucleotide sequence ID" value="NZ_NUFN01000037.1"/>
</dbReference>
<organism evidence="2 3">
    <name type="scientific">Bacillus thuringiensis</name>
    <dbReference type="NCBI Taxonomy" id="1428"/>
    <lineage>
        <taxon>Bacteria</taxon>
        <taxon>Bacillati</taxon>
        <taxon>Bacillota</taxon>
        <taxon>Bacilli</taxon>
        <taxon>Bacillales</taxon>
        <taxon>Bacillaceae</taxon>
        <taxon>Bacillus</taxon>
        <taxon>Bacillus cereus group</taxon>
    </lineage>
</organism>
<evidence type="ECO:0000256" key="1">
    <source>
        <dbReference type="SAM" id="Coils"/>
    </source>
</evidence>
<evidence type="ECO:0000313" key="3">
    <source>
        <dbReference type="Proteomes" id="UP000222944"/>
    </source>
</evidence>